<accession>D7TGC6</accession>
<dbReference type="Proteomes" id="UP000009183">
    <property type="component" value="Unassembled WGS sequence, unordered"/>
</dbReference>
<dbReference type="AlphaFoldDB" id="D7TGC6"/>
<reference evidence="2" key="1">
    <citation type="journal article" date="2007" name="Nature">
        <title>The grapevine genome sequence suggests ancestral hexaploidization in major angiosperm phyla.</title>
        <authorList>
            <consortium name="The French-Italian Public Consortium for Grapevine Genome Characterization."/>
            <person name="Jaillon O."/>
            <person name="Aury J.-M."/>
            <person name="Noel B."/>
            <person name="Policriti A."/>
            <person name="Clepet C."/>
            <person name="Casagrande A."/>
            <person name="Choisne N."/>
            <person name="Aubourg S."/>
            <person name="Vitulo N."/>
            <person name="Jubin C."/>
            <person name="Vezzi A."/>
            <person name="Legeai F."/>
            <person name="Hugueney P."/>
            <person name="Dasilva C."/>
            <person name="Horner D."/>
            <person name="Mica E."/>
            <person name="Jublot D."/>
            <person name="Poulain J."/>
            <person name="Bruyere C."/>
            <person name="Billault A."/>
            <person name="Segurens B."/>
            <person name="Gouyvenoux M."/>
            <person name="Ugarte E."/>
            <person name="Cattonaro F."/>
            <person name="Anthouard V."/>
            <person name="Vico V."/>
            <person name="Del Fabbro C."/>
            <person name="Alaux M."/>
            <person name="Di Gaspero G."/>
            <person name="Dumas V."/>
            <person name="Felice N."/>
            <person name="Paillard S."/>
            <person name="Juman I."/>
            <person name="Moroldo M."/>
            <person name="Scalabrin S."/>
            <person name="Canaguier A."/>
            <person name="Le Clainche I."/>
            <person name="Malacrida G."/>
            <person name="Durand E."/>
            <person name="Pesole G."/>
            <person name="Laucou V."/>
            <person name="Chatelet P."/>
            <person name="Merdinoglu D."/>
            <person name="Delledonne M."/>
            <person name="Pezzotti M."/>
            <person name="Lecharny A."/>
            <person name="Scarpelli C."/>
            <person name="Artiguenave F."/>
            <person name="Pe M.E."/>
            <person name="Valle G."/>
            <person name="Morgante M."/>
            <person name="Caboche M."/>
            <person name="Adam-Blondon A.-F."/>
            <person name="Weissenbach J."/>
            <person name="Quetier F."/>
            <person name="Wincker P."/>
        </authorList>
    </citation>
    <scope>NUCLEOTIDE SEQUENCE [LARGE SCALE GENOMIC DNA]</scope>
    <source>
        <strain evidence="2">cv. Pinot noir / PN40024</strain>
    </source>
</reference>
<evidence type="ECO:0000313" key="2">
    <source>
        <dbReference type="Proteomes" id="UP000009183"/>
    </source>
</evidence>
<name>D7TGC6_VITVI</name>
<gene>
    <name evidence="1" type="ORF">VIT_00s0740g00010</name>
</gene>
<proteinExistence type="predicted"/>
<sequence length="70" mass="7391">MLNIISDLLFTRGSPKALGLASLIETFSLEAPLFVLPMLLPLEASSSSMQPVVSISEGPLSASVEEILFA</sequence>
<dbReference type="EMBL" id="FN595820">
    <property type="protein sequence ID" value="CBI29550.3"/>
    <property type="molecule type" value="Genomic_DNA"/>
</dbReference>
<keyword evidence="2" id="KW-1185">Reference proteome</keyword>
<evidence type="ECO:0000313" key="1">
    <source>
        <dbReference type="EMBL" id="CBI29550.3"/>
    </source>
</evidence>
<organism evidence="1 2">
    <name type="scientific">Vitis vinifera</name>
    <name type="common">Grape</name>
    <dbReference type="NCBI Taxonomy" id="29760"/>
    <lineage>
        <taxon>Eukaryota</taxon>
        <taxon>Viridiplantae</taxon>
        <taxon>Streptophyta</taxon>
        <taxon>Embryophyta</taxon>
        <taxon>Tracheophyta</taxon>
        <taxon>Spermatophyta</taxon>
        <taxon>Magnoliopsida</taxon>
        <taxon>eudicotyledons</taxon>
        <taxon>Gunneridae</taxon>
        <taxon>Pentapetalae</taxon>
        <taxon>rosids</taxon>
        <taxon>Vitales</taxon>
        <taxon>Vitaceae</taxon>
        <taxon>Viteae</taxon>
        <taxon>Vitis</taxon>
    </lineage>
</organism>
<dbReference type="PaxDb" id="29760-VIT_00s0740g00010.t01"/>
<protein>
    <submittedName>
        <fullName evidence="1">Uncharacterized protein</fullName>
    </submittedName>
</protein>
<dbReference type="HOGENOM" id="CLU_2763066_0_0_1"/>
<dbReference type="InParanoid" id="D7TGC6"/>